<sequence length="350" mass="40567">MQTKKKVWLKDSWRICLDDMEKEFEIYKLLEEKKVRNIAPMVCGGDVAGQMTITQKYAGATWCSGKVDLLSHHHYRLVLGIIGRPLNDFKSTKEMVRAVHHAFLAHWEAYSLANILHRDISGGNILIVEDGDTTRGILIDWDLSKKMKVRAEAGGNWWIGTWQFVSARILRNRFKLHEYQDDMESFLHVLTYHSLRYRPRTLISYYSEMYDVFEASKERGAGNKVLGGKGKLHFFAYSLLQSHEFMKTLPSPLVELIREVRKPFHYFYADRGALEEEVMFRKVAAVEQVRSAHFFFDIWEKHLASDAWPMDDKSEDQLGPPPSTSHSRGEKRKAESSIQQAGPKARKLDQ</sequence>
<feature type="domain" description="Protein kinase" evidence="2">
    <location>
        <begin position="1"/>
        <end position="296"/>
    </location>
</feature>
<keyword evidence="4" id="KW-1185">Reference proteome</keyword>
<comment type="caution">
    <text evidence="3">The sequence shown here is derived from an EMBL/GenBank/DDBJ whole genome shotgun (WGS) entry which is preliminary data.</text>
</comment>
<dbReference type="Gene3D" id="1.10.510.10">
    <property type="entry name" value="Transferase(Phosphotransferase) domain 1"/>
    <property type="match status" value="1"/>
</dbReference>
<dbReference type="InterPro" id="IPR040976">
    <property type="entry name" value="Pkinase_fungal"/>
</dbReference>
<feature type="region of interest" description="Disordered" evidence="1">
    <location>
        <begin position="310"/>
        <end position="350"/>
    </location>
</feature>
<dbReference type="PROSITE" id="PS00109">
    <property type="entry name" value="PROTEIN_KINASE_TYR"/>
    <property type="match status" value="1"/>
</dbReference>
<evidence type="ECO:0000259" key="2">
    <source>
        <dbReference type="PROSITE" id="PS50011"/>
    </source>
</evidence>
<proteinExistence type="predicted"/>
<dbReference type="InterPro" id="IPR011009">
    <property type="entry name" value="Kinase-like_dom_sf"/>
</dbReference>
<evidence type="ECO:0000313" key="4">
    <source>
        <dbReference type="Proteomes" id="UP000298327"/>
    </source>
</evidence>
<organism evidence="3 4">
    <name type="scientific">Dentipellis fragilis</name>
    <dbReference type="NCBI Taxonomy" id="205917"/>
    <lineage>
        <taxon>Eukaryota</taxon>
        <taxon>Fungi</taxon>
        <taxon>Dikarya</taxon>
        <taxon>Basidiomycota</taxon>
        <taxon>Agaricomycotina</taxon>
        <taxon>Agaricomycetes</taxon>
        <taxon>Russulales</taxon>
        <taxon>Hericiaceae</taxon>
        <taxon>Dentipellis</taxon>
    </lineage>
</organism>
<dbReference type="AlphaFoldDB" id="A0A4Y9XJE7"/>
<dbReference type="GO" id="GO:0005524">
    <property type="term" value="F:ATP binding"/>
    <property type="evidence" value="ECO:0007669"/>
    <property type="project" value="InterPro"/>
</dbReference>
<dbReference type="PANTHER" id="PTHR38248">
    <property type="entry name" value="FUNK1 6"/>
    <property type="match status" value="1"/>
</dbReference>
<dbReference type="Proteomes" id="UP000298327">
    <property type="component" value="Unassembled WGS sequence"/>
</dbReference>
<dbReference type="PANTHER" id="PTHR38248:SF2">
    <property type="entry name" value="FUNK1 11"/>
    <property type="match status" value="1"/>
</dbReference>
<dbReference type="GO" id="GO:0004672">
    <property type="term" value="F:protein kinase activity"/>
    <property type="evidence" value="ECO:0007669"/>
    <property type="project" value="InterPro"/>
</dbReference>
<dbReference type="InterPro" id="IPR008266">
    <property type="entry name" value="Tyr_kinase_AS"/>
</dbReference>
<gene>
    <name evidence="3" type="ORF">EVG20_g11677</name>
</gene>
<protein>
    <recommendedName>
        <fullName evidence="2">Protein kinase domain-containing protein</fullName>
    </recommendedName>
</protein>
<accession>A0A4Y9XJE7</accession>
<dbReference type="Pfam" id="PF17667">
    <property type="entry name" value="Pkinase_fungal"/>
    <property type="match status" value="1"/>
</dbReference>
<dbReference type="EMBL" id="SEOQ01001964">
    <property type="protein sequence ID" value="TFY50174.1"/>
    <property type="molecule type" value="Genomic_DNA"/>
</dbReference>
<dbReference type="SUPFAM" id="SSF56112">
    <property type="entry name" value="Protein kinase-like (PK-like)"/>
    <property type="match status" value="1"/>
</dbReference>
<dbReference type="OrthoDB" id="5592585at2759"/>
<dbReference type="InterPro" id="IPR000719">
    <property type="entry name" value="Prot_kinase_dom"/>
</dbReference>
<dbReference type="PROSITE" id="PS50011">
    <property type="entry name" value="PROTEIN_KINASE_DOM"/>
    <property type="match status" value="1"/>
</dbReference>
<name>A0A4Y9XJE7_9AGAM</name>
<evidence type="ECO:0000256" key="1">
    <source>
        <dbReference type="SAM" id="MobiDB-lite"/>
    </source>
</evidence>
<evidence type="ECO:0000313" key="3">
    <source>
        <dbReference type="EMBL" id="TFY50174.1"/>
    </source>
</evidence>
<reference evidence="3 4" key="1">
    <citation type="submission" date="2019-02" db="EMBL/GenBank/DDBJ databases">
        <title>Genome sequencing of the rare red list fungi Dentipellis fragilis.</title>
        <authorList>
            <person name="Buettner E."/>
            <person name="Kellner H."/>
        </authorList>
    </citation>
    <scope>NUCLEOTIDE SEQUENCE [LARGE SCALE GENOMIC DNA]</scope>
    <source>
        <strain evidence="3 4">DSM 105465</strain>
    </source>
</reference>